<organism evidence="1 2">
    <name type="scientific">Sulfurimonas lithotrophica</name>
    <dbReference type="NCBI Taxonomy" id="2590022"/>
    <lineage>
        <taxon>Bacteria</taxon>
        <taxon>Pseudomonadati</taxon>
        <taxon>Campylobacterota</taxon>
        <taxon>Epsilonproteobacteria</taxon>
        <taxon>Campylobacterales</taxon>
        <taxon>Sulfurimonadaceae</taxon>
        <taxon>Sulfurimonas</taxon>
    </lineage>
</organism>
<dbReference type="Proteomes" id="UP000326944">
    <property type="component" value="Chromosome"/>
</dbReference>
<proteinExistence type="predicted"/>
<evidence type="ECO:0000313" key="1">
    <source>
        <dbReference type="EMBL" id="QFR49418.1"/>
    </source>
</evidence>
<protein>
    <submittedName>
        <fullName evidence="1">Uncharacterized protein</fullName>
    </submittedName>
</protein>
<dbReference type="OrthoDB" id="3247852at2"/>
<dbReference type="KEGG" id="sulg:FJR48_06625"/>
<dbReference type="EMBL" id="CP043617">
    <property type="protein sequence ID" value="QFR49418.1"/>
    <property type="molecule type" value="Genomic_DNA"/>
</dbReference>
<dbReference type="RefSeq" id="WP_152307361.1">
    <property type="nucleotide sequence ID" value="NZ_CP043617.1"/>
</dbReference>
<accession>A0A5P8P123</accession>
<reference evidence="1 2" key="1">
    <citation type="submission" date="2019-09" db="EMBL/GenBank/DDBJ databases">
        <title>Sulfurimonas gotlandica sp. nov., a chemoautotrophic and psychrotolerant epsilonproteobacterium isolated from a pelagic redoxcline, and an emended description of the genus Sulfurimonas.</title>
        <authorList>
            <person name="Wang S."/>
            <person name="Jiang L."/>
            <person name="Shao S."/>
        </authorList>
    </citation>
    <scope>NUCLEOTIDE SEQUENCE [LARGE SCALE GENOMIC DNA]</scope>
    <source>
        <strain evidence="1 2">GYSZ_1</strain>
    </source>
</reference>
<name>A0A5P8P123_9BACT</name>
<dbReference type="SUPFAM" id="SSF52540">
    <property type="entry name" value="P-loop containing nucleoside triphosphate hydrolases"/>
    <property type="match status" value="1"/>
</dbReference>
<evidence type="ECO:0000313" key="2">
    <source>
        <dbReference type="Proteomes" id="UP000326944"/>
    </source>
</evidence>
<dbReference type="InterPro" id="IPR027417">
    <property type="entry name" value="P-loop_NTPase"/>
</dbReference>
<dbReference type="AlphaFoldDB" id="A0A5P8P123"/>
<keyword evidence="2" id="KW-1185">Reference proteome</keyword>
<sequence>MLKKAKTLEDIYNSFQGNKPLSEDEHDFFINIYDKKLKRFIGNIKRNEVYQNIFFIAGQSGNGKSSILNNLKRESDIFGRYDIRHFEAKQFRSHDNIDIVDILLIIGFDLLDNSRLDGAKTKKLKDEFEEKLTQLQQVNDNELQLTSTESNKENAKLGADTKVSTGFNFFNFFTAKQDFTATYTIDSDIREEAKKIYQFKTKDLLDIINSLIKTYKRLSNTDKEILFILDGLEKLNNNDSIDDIFTKDISILQNIECYKIVTMPIYLKNRVDSSISPIDFTMEIDKNTNKIKNINILKDVIDSRLENKELITPKAIEFIIEKSGGNIRQLLNIISKASTEALDILESEIIDIPEVESALEQIGGNLSTRVQFKSEFLEKVKENHKIDEEDKSSLAECLRDGLVYAYFNGQAHYGLNPIVKDLL</sequence>
<gene>
    <name evidence="1" type="ORF">FJR48_06625</name>
</gene>